<keyword evidence="2" id="KW-0813">Transport</keyword>
<dbReference type="AlphaFoldDB" id="A0A9Y2IAE4"/>
<keyword evidence="3" id="KW-1003">Cell membrane</keyword>
<feature type="transmembrane region" description="Helical" evidence="12">
    <location>
        <begin position="198"/>
        <end position="221"/>
    </location>
</feature>
<evidence type="ECO:0000313" key="14">
    <source>
        <dbReference type="Proteomes" id="UP001236014"/>
    </source>
</evidence>
<feature type="region of interest" description="Disordered" evidence="11">
    <location>
        <begin position="1"/>
        <end position="28"/>
    </location>
</feature>
<dbReference type="RefSeq" id="WP_285966266.1">
    <property type="nucleotide sequence ID" value="NZ_CP127294.1"/>
</dbReference>
<gene>
    <name evidence="13" type="ORF">QRX50_28750</name>
</gene>
<dbReference type="GO" id="GO:0005886">
    <property type="term" value="C:plasma membrane"/>
    <property type="evidence" value="ECO:0007669"/>
    <property type="project" value="UniProtKB-SubCell"/>
</dbReference>
<feature type="transmembrane region" description="Helical" evidence="12">
    <location>
        <begin position="130"/>
        <end position="149"/>
    </location>
</feature>
<feature type="transmembrane region" description="Helical" evidence="12">
    <location>
        <begin position="156"/>
        <end position="178"/>
    </location>
</feature>
<dbReference type="CDD" id="cd06579">
    <property type="entry name" value="TM_PBP1_transp_AraH_like"/>
    <property type="match status" value="1"/>
</dbReference>
<dbReference type="Proteomes" id="UP001236014">
    <property type="component" value="Chromosome"/>
</dbReference>
<sequence length="418" mass="43727">MSPERTVEELPQAETTTATSEPAPLEPAAPTLGELVRSRVKQIRKGDVGSLSVYLGLILIWIVFQLINNRFLSDDNVHNLARQISYGGVISLGVVMVLLIGEVDLSIGSVCGLGAAILAVLVQNNGWNPFLGIVATVAAGGVLGALQGFIRTRLNVPSFIVTLGGLLLFLGLQLRFLGKTGTILFPFGGTISQLEGRSLAPVAGYALATVAVVCFLVLGLISRRRHVRSGVSAPPLGLLVIQVVGLAVVLFVVVWELNRAVGVPLALIIFLVLAVFFWVLITQTRYGQRVRAVGGNAEAARRAGINVDRIRVSVFAISGAMAAAGGVLSASYVGAASQDLGGSTLLLYSIAAAVIGGTSLFGGRGSAWSAVIGWLVIGSIYNGMYLLNLVSDLQYMVIGAVLVAAVIVDSISRRRATT</sequence>
<feature type="transmembrane region" description="Helical" evidence="12">
    <location>
        <begin position="107"/>
        <end position="124"/>
    </location>
</feature>
<dbReference type="Pfam" id="PF02653">
    <property type="entry name" value="BPD_transp_2"/>
    <property type="match status" value="1"/>
</dbReference>
<evidence type="ECO:0000256" key="10">
    <source>
        <dbReference type="ARBA" id="ARBA00035686"/>
    </source>
</evidence>
<evidence type="ECO:0000256" key="3">
    <source>
        <dbReference type="ARBA" id="ARBA00022475"/>
    </source>
</evidence>
<keyword evidence="14" id="KW-1185">Reference proteome</keyword>
<dbReference type="GO" id="GO:0022857">
    <property type="term" value="F:transmembrane transporter activity"/>
    <property type="evidence" value="ECO:0007669"/>
    <property type="project" value="InterPro"/>
</dbReference>
<evidence type="ECO:0000256" key="2">
    <source>
        <dbReference type="ARBA" id="ARBA00022448"/>
    </source>
</evidence>
<evidence type="ECO:0000256" key="1">
    <source>
        <dbReference type="ARBA" id="ARBA00004651"/>
    </source>
</evidence>
<comment type="function">
    <text evidence="9">Part of the binding-protein-dependent transport system for D-xylose. Probably responsible for the translocation of the substrate across the membrane.</text>
</comment>
<feature type="compositionally biased region" description="Low complexity" evidence="11">
    <location>
        <begin position="12"/>
        <end position="28"/>
    </location>
</feature>
<keyword evidence="5" id="KW-0762">Sugar transport</keyword>
<evidence type="ECO:0000256" key="11">
    <source>
        <dbReference type="SAM" id="MobiDB-lite"/>
    </source>
</evidence>
<dbReference type="EMBL" id="CP127294">
    <property type="protein sequence ID" value="WIX75495.1"/>
    <property type="molecule type" value="Genomic_DNA"/>
</dbReference>
<keyword evidence="7 12" id="KW-1133">Transmembrane helix</keyword>
<evidence type="ECO:0000256" key="6">
    <source>
        <dbReference type="ARBA" id="ARBA00022692"/>
    </source>
</evidence>
<dbReference type="InterPro" id="IPR001851">
    <property type="entry name" value="ABC_transp_permease"/>
</dbReference>
<evidence type="ECO:0000256" key="12">
    <source>
        <dbReference type="SAM" id="Phobius"/>
    </source>
</evidence>
<evidence type="ECO:0000256" key="9">
    <source>
        <dbReference type="ARBA" id="ARBA00035611"/>
    </source>
</evidence>
<dbReference type="KEGG" id="acab:QRX50_28750"/>
<evidence type="ECO:0000256" key="7">
    <source>
        <dbReference type="ARBA" id="ARBA00022989"/>
    </source>
</evidence>
<protein>
    <recommendedName>
        <fullName evidence="10">Xylose transport system permease protein XylH</fullName>
    </recommendedName>
</protein>
<feature type="transmembrane region" description="Helical" evidence="12">
    <location>
        <begin position="312"/>
        <end position="333"/>
    </location>
</feature>
<reference evidence="13 14" key="1">
    <citation type="submission" date="2023-06" db="EMBL/GenBank/DDBJ databases">
        <authorList>
            <person name="Oyuntsetseg B."/>
            <person name="Kim S.B."/>
        </authorList>
    </citation>
    <scope>NUCLEOTIDE SEQUENCE [LARGE SCALE GENOMIC DNA]</scope>
    <source>
        <strain evidence="13 14">2-15</strain>
    </source>
</reference>
<proteinExistence type="predicted"/>
<feature type="transmembrane region" description="Helical" evidence="12">
    <location>
        <begin position="345"/>
        <end position="361"/>
    </location>
</feature>
<name>A0A9Y2IAE4_9PSEU</name>
<organism evidence="13 14">
    <name type="scientific">Amycolatopsis carbonis</name>
    <dbReference type="NCBI Taxonomy" id="715471"/>
    <lineage>
        <taxon>Bacteria</taxon>
        <taxon>Bacillati</taxon>
        <taxon>Actinomycetota</taxon>
        <taxon>Actinomycetes</taxon>
        <taxon>Pseudonocardiales</taxon>
        <taxon>Pseudonocardiaceae</taxon>
        <taxon>Amycolatopsis</taxon>
    </lineage>
</organism>
<feature type="transmembrane region" description="Helical" evidence="12">
    <location>
        <begin position="233"/>
        <end position="255"/>
    </location>
</feature>
<feature type="transmembrane region" description="Helical" evidence="12">
    <location>
        <begin position="368"/>
        <end position="387"/>
    </location>
</feature>
<feature type="transmembrane region" description="Helical" evidence="12">
    <location>
        <begin position="80"/>
        <end position="100"/>
    </location>
</feature>
<dbReference type="PANTHER" id="PTHR32196:SF32">
    <property type="entry name" value="XYLOSE TRANSPORT SYSTEM PERMEASE PROTEIN XYLH"/>
    <property type="match status" value="1"/>
</dbReference>
<keyword evidence="8 12" id="KW-0472">Membrane</keyword>
<keyword evidence="6 12" id="KW-0812">Transmembrane</keyword>
<accession>A0A9Y2IAE4</accession>
<dbReference type="PANTHER" id="PTHR32196">
    <property type="entry name" value="ABC TRANSPORTER PERMEASE PROTEIN YPHD-RELATED-RELATED"/>
    <property type="match status" value="1"/>
</dbReference>
<comment type="subcellular location">
    <subcellularLocation>
        <location evidence="1">Cell membrane</location>
        <topology evidence="1">Multi-pass membrane protein</topology>
    </subcellularLocation>
</comment>
<evidence type="ECO:0000256" key="4">
    <source>
        <dbReference type="ARBA" id="ARBA00022519"/>
    </source>
</evidence>
<feature type="transmembrane region" description="Helical" evidence="12">
    <location>
        <begin position="261"/>
        <end position="281"/>
    </location>
</feature>
<keyword evidence="4" id="KW-0997">Cell inner membrane</keyword>
<evidence type="ECO:0000256" key="8">
    <source>
        <dbReference type="ARBA" id="ARBA00023136"/>
    </source>
</evidence>
<evidence type="ECO:0000256" key="5">
    <source>
        <dbReference type="ARBA" id="ARBA00022597"/>
    </source>
</evidence>
<feature type="transmembrane region" description="Helical" evidence="12">
    <location>
        <begin position="48"/>
        <end position="68"/>
    </location>
</feature>
<evidence type="ECO:0000313" key="13">
    <source>
        <dbReference type="EMBL" id="WIX75495.1"/>
    </source>
</evidence>
<feature type="transmembrane region" description="Helical" evidence="12">
    <location>
        <begin position="393"/>
        <end position="412"/>
    </location>
</feature>